<dbReference type="UniPathway" id="UPA00115">
    <property type="reaction ID" value="UER00408"/>
</dbReference>
<dbReference type="GO" id="GO:0050661">
    <property type="term" value="F:NADP binding"/>
    <property type="evidence" value="ECO:0007669"/>
    <property type="project" value="UniProtKB-UniRule"/>
</dbReference>
<feature type="domain" description="Glucose-6-phosphate dehydrogenase NAD-binding" evidence="8">
    <location>
        <begin position="16"/>
        <end position="190"/>
    </location>
</feature>
<dbReference type="PANTHER" id="PTHR23429:SF0">
    <property type="entry name" value="GLUCOSE-6-PHOSPHATE 1-DEHYDROGENASE"/>
    <property type="match status" value="1"/>
</dbReference>
<evidence type="ECO:0000256" key="7">
    <source>
        <dbReference type="HAMAP-Rule" id="MF_00966"/>
    </source>
</evidence>
<dbReference type="GO" id="GO:0005829">
    <property type="term" value="C:cytosol"/>
    <property type="evidence" value="ECO:0007669"/>
    <property type="project" value="TreeGrafter"/>
</dbReference>
<dbReference type="PIRSF" id="PIRSF000110">
    <property type="entry name" value="G6PD"/>
    <property type="match status" value="1"/>
</dbReference>
<comment type="catalytic activity">
    <reaction evidence="7">
        <text>D-glucose 6-phosphate + NADP(+) = 6-phospho-D-glucono-1,5-lactone + NADPH + H(+)</text>
        <dbReference type="Rhea" id="RHEA:15841"/>
        <dbReference type="ChEBI" id="CHEBI:15378"/>
        <dbReference type="ChEBI" id="CHEBI:57783"/>
        <dbReference type="ChEBI" id="CHEBI:57955"/>
        <dbReference type="ChEBI" id="CHEBI:58349"/>
        <dbReference type="ChEBI" id="CHEBI:61548"/>
        <dbReference type="EC" id="1.1.1.49"/>
    </reaction>
</comment>
<feature type="binding site" evidence="7">
    <location>
        <position position="343"/>
    </location>
    <ligand>
        <name>substrate</name>
    </ligand>
</feature>
<comment type="function">
    <text evidence="7">Catalyzes the oxidation of glucose 6-phosphate to 6-phosphogluconolactone.</text>
</comment>
<dbReference type="InterPro" id="IPR019796">
    <property type="entry name" value="G6P_DH_AS"/>
</dbReference>
<evidence type="ECO:0000256" key="4">
    <source>
        <dbReference type="ARBA" id="ARBA00022857"/>
    </source>
</evidence>
<dbReference type="InterPro" id="IPR036291">
    <property type="entry name" value="NAD(P)-bd_dom_sf"/>
</dbReference>
<dbReference type="AlphaFoldDB" id="E8Q715"/>
<dbReference type="GO" id="GO:0004345">
    <property type="term" value="F:glucose-6-phosphate dehydrogenase activity"/>
    <property type="evidence" value="ECO:0007669"/>
    <property type="project" value="UniProtKB-UniRule"/>
</dbReference>
<feature type="binding site" evidence="7">
    <location>
        <position position="238"/>
    </location>
    <ligand>
        <name>substrate</name>
    </ligand>
</feature>
<feature type="binding site" evidence="7">
    <location>
        <position position="53"/>
    </location>
    <ligand>
        <name>NADP(+)</name>
        <dbReference type="ChEBI" id="CHEBI:58349"/>
    </ligand>
</feature>
<evidence type="ECO:0000313" key="10">
    <source>
        <dbReference type="EMBL" id="ADV33839.1"/>
    </source>
</evidence>
<dbReference type="HOGENOM" id="CLU_013524_5_0_6"/>
<dbReference type="PROSITE" id="PS00069">
    <property type="entry name" value="G6P_DEHYDROGENASE"/>
    <property type="match status" value="1"/>
</dbReference>
<feature type="binding site" evidence="7">
    <location>
        <position position="219"/>
    </location>
    <ligand>
        <name>substrate</name>
    </ligand>
</feature>
<dbReference type="FunFam" id="3.30.360.10:FF:000011">
    <property type="entry name" value="Glucose-6-phosphate 1-dehydrogenase"/>
    <property type="match status" value="1"/>
</dbReference>
<evidence type="ECO:0000313" key="11">
    <source>
        <dbReference type="Proteomes" id="UP000007464"/>
    </source>
</evidence>
<dbReference type="OrthoDB" id="9802739at2"/>
<feature type="binding site" evidence="7">
    <location>
        <position position="185"/>
    </location>
    <ligand>
        <name>substrate</name>
    </ligand>
</feature>
<dbReference type="GO" id="GO:0009051">
    <property type="term" value="P:pentose-phosphate shunt, oxidative branch"/>
    <property type="evidence" value="ECO:0007669"/>
    <property type="project" value="TreeGrafter"/>
</dbReference>
<comment type="pathway">
    <text evidence="1 7">Carbohydrate degradation; pentose phosphate pathway; D-ribulose 5-phosphate from D-glucose 6-phosphate (oxidative stage): step 1/3.</text>
</comment>
<evidence type="ECO:0000256" key="6">
    <source>
        <dbReference type="ARBA" id="ARBA00023277"/>
    </source>
</evidence>
<dbReference type="InterPro" id="IPR022674">
    <property type="entry name" value="G6P_DH_NAD-bd"/>
</dbReference>
<dbReference type="KEGG" id="bva:BVAF_450"/>
<keyword evidence="3 7" id="KW-0313">Glucose metabolism</keyword>
<keyword evidence="5 7" id="KW-0560">Oxidoreductase</keyword>
<dbReference type="PANTHER" id="PTHR23429">
    <property type="entry name" value="GLUCOSE-6-PHOSPHATE 1-DEHYDROGENASE G6PD"/>
    <property type="match status" value="1"/>
</dbReference>
<proteinExistence type="inferred from homology"/>
<evidence type="ECO:0000256" key="3">
    <source>
        <dbReference type="ARBA" id="ARBA00022526"/>
    </source>
</evidence>
<reference evidence="10 11" key="1">
    <citation type="journal article" date="2010" name="BMC Genomics">
        <title>Unprecedented loss of ammonia assimilation capability in a urease-encoding bacterial mutualist.</title>
        <authorList>
            <person name="Williams L.E."/>
            <person name="Wernegreen J.J."/>
        </authorList>
    </citation>
    <scope>NUCLEOTIDE SEQUENCE [LARGE SCALE GENOMIC DNA]</scope>
    <source>
        <strain evidence="10 11">BVAF</strain>
    </source>
</reference>
<evidence type="ECO:0000259" key="9">
    <source>
        <dbReference type="Pfam" id="PF02781"/>
    </source>
</evidence>
<dbReference type="SUPFAM" id="SSF55347">
    <property type="entry name" value="Glyceraldehyde-3-phosphate dehydrogenase-like, C-terminal domain"/>
    <property type="match status" value="1"/>
</dbReference>
<protein>
    <recommendedName>
        <fullName evidence="7">Glucose-6-phosphate 1-dehydrogenase</fullName>
        <shortName evidence="7">G6PD</shortName>
        <ecNumber evidence="7">1.1.1.49</ecNumber>
    </recommendedName>
</protein>
<dbReference type="HAMAP" id="MF_00966">
    <property type="entry name" value="G6PD"/>
    <property type="match status" value="1"/>
</dbReference>
<evidence type="ECO:0000259" key="8">
    <source>
        <dbReference type="Pfam" id="PF00479"/>
    </source>
</evidence>
<comment type="caution">
    <text evidence="7">Lacks conserved residue(s) required for the propagation of feature annotation.</text>
</comment>
<dbReference type="Gene3D" id="3.30.360.10">
    <property type="entry name" value="Dihydrodipicolinate Reductase, domain 2"/>
    <property type="match status" value="1"/>
</dbReference>
<organism evidence="10 11">
    <name type="scientific">Blochmanniella vafra (strain BVAF)</name>
    <dbReference type="NCBI Taxonomy" id="859654"/>
    <lineage>
        <taxon>Bacteria</taxon>
        <taxon>Pseudomonadati</taxon>
        <taxon>Pseudomonadota</taxon>
        <taxon>Gammaproteobacteria</taxon>
        <taxon>Enterobacterales</taxon>
        <taxon>Enterobacteriaceae</taxon>
        <taxon>ant endosymbionts</taxon>
        <taxon>Candidatus Blochmanniella</taxon>
    </lineage>
</organism>
<sequence>MNISFETPAEHACNLIIFGAKGDLARRKLIPALYKLEKIGFIHPDTCILGVGRAEWDTLKYVKVIRSALEIFMREESIDENLWNRFSRRFEFCNLDINHTERFVLLINKLKRLDLLTINYLAMPPHTFDNICKGLSSIGLNKELNRVVIEKPLGIDLDSARVINANVSKYFSETQIYRIDHYLGKEAVLNLLVLRFANSLCFSNWNNSTIDHIQITVAEEVGIEGRWGYFDKIGQMRDMIQSHLLQILTIVAMSPPSCLSSDCIRDEKVKILRALRMVDPYRIHEITVRGQYVAGFIGGKPVPGYLEEKGANQNSTTETFVSIRVNIDSWRWFGVPFYLRTGKRLFKQYSEIVIYFKKPVLNLFSDLCSCLPNNKLIIRLQPNEGIDMQILSKVPGLGNKNRLKPVNMNLYFNKIFSKEYVSDAYERLLLEVMRGIQVLFVHYDEVEGSWKWVDSIVKAWEEQSSNSILNVYQAGTWGPSESTAMMLKDNRSWNEYISY</sequence>
<dbReference type="GO" id="GO:0006006">
    <property type="term" value="P:glucose metabolic process"/>
    <property type="evidence" value="ECO:0007669"/>
    <property type="project" value="UniProtKB-KW"/>
</dbReference>
<dbReference type="FunFam" id="3.40.50.720:FF:000079">
    <property type="entry name" value="Glucose-6-phosphate 1-dehydrogenase"/>
    <property type="match status" value="1"/>
</dbReference>
<accession>E8Q715</accession>
<feature type="binding site" evidence="7">
    <location>
        <position position="181"/>
    </location>
    <ligand>
        <name>substrate</name>
    </ligand>
</feature>
<dbReference type="NCBIfam" id="TIGR00871">
    <property type="entry name" value="zwf"/>
    <property type="match status" value="1"/>
</dbReference>
<dbReference type="Pfam" id="PF02781">
    <property type="entry name" value="G6PD_C"/>
    <property type="match status" value="1"/>
</dbReference>
<dbReference type="EMBL" id="CP002189">
    <property type="protein sequence ID" value="ADV33839.1"/>
    <property type="molecule type" value="Genomic_DNA"/>
</dbReference>
<feature type="active site" description="Proton acceptor" evidence="7">
    <location>
        <position position="243"/>
    </location>
</feature>
<feature type="domain" description="Glucose-6-phosphate dehydrogenase C-terminal" evidence="9">
    <location>
        <begin position="192"/>
        <end position="494"/>
    </location>
</feature>
<keyword evidence="11" id="KW-1185">Reference proteome</keyword>
<evidence type="ECO:0000256" key="5">
    <source>
        <dbReference type="ARBA" id="ARBA00023002"/>
    </source>
</evidence>
<comment type="similarity">
    <text evidence="2 7">Belongs to the glucose-6-phosphate dehydrogenase family.</text>
</comment>
<keyword evidence="4 7" id="KW-0521">NADP</keyword>
<name>E8Q715_BLOVB</name>
<dbReference type="Proteomes" id="UP000007464">
    <property type="component" value="Chromosome"/>
</dbReference>
<feature type="binding site" evidence="7">
    <location>
        <position position="151"/>
    </location>
    <ligand>
        <name>NADP(+)</name>
        <dbReference type="ChEBI" id="CHEBI:58349"/>
    </ligand>
</feature>
<feature type="binding site" evidence="7">
    <location>
        <begin position="96"/>
        <end position="97"/>
    </location>
    <ligand>
        <name>NADP(+)</name>
        <dbReference type="ChEBI" id="CHEBI:58349"/>
    </ligand>
</feature>
<keyword evidence="6 7" id="KW-0119">Carbohydrate metabolism</keyword>
<evidence type="ECO:0000256" key="2">
    <source>
        <dbReference type="ARBA" id="ARBA00009975"/>
    </source>
</evidence>
<dbReference type="InterPro" id="IPR022675">
    <property type="entry name" value="G6P_DH_C"/>
</dbReference>
<evidence type="ECO:0000256" key="1">
    <source>
        <dbReference type="ARBA" id="ARBA00004937"/>
    </source>
</evidence>
<dbReference type="Gene3D" id="3.40.50.720">
    <property type="entry name" value="NAD(P)-binding Rossmann-like Domain"/>
    <property type="match status" value="1"/>
</dbReference>
<dbReference type="Pfam" id="PF00479">
    <property type="entry name" value="G6PD_N"/>
    <property type="match status" value="1"/>
</dbReference>
<dbReference type="EC" id="1.1.1.49" evidence="7"/>
<dbReference type="STRING" id="859654.BVAF_450"/>
<dbReference type="RefSeq" id="WP_013516764.1">
    <property type="nucleotide sequence ID" value="NC_014909.2"/>
</dbReference>
<dbReference type="InterPro" id="IPR001282">
    <property type="entry name" value="G6P_DH"/>
</dbReference>
<dbReference type="SUPFAM" id="SSF51735">
    <property type="entry name" value="NAD(P)-binding Rossmann-fold domains"/>
    <property type="match status" value="1"/>
</dbReference>
<gene>
    <name evidence="7 10" type="primary">zwf</name>
    <name evidence="10" type="ordered locus">BVAF_450</name>
</gene>
<dbReference type="PRINTS" id="PR00079">
    <property type="entry name" value="G6PDHDRGNASE"/>
</dbReference>